<keyword evidence="3 6" id="KW-0808">Transferase</keyword>
<dbReference type="EMBL" id="UOEH01000397">
    <property type="protein sequence ID" value="VAW03491.1"/>
    <property type="molecule type" value="Genomic_DNA"/>
</dbReference>
<feature type="domain" description="Formyl transferase N-terminal" evidence="5">
    <location>
        <begin position="5"/>
        <end position="183"/>
    </location>
</feature>
<accession>A0A3B0SBC5</accession>
<protein>
    <recommendedName>
        <fullName evidence="2">phosphoribosylglycinamide formyltransferase 1</fullName>
        <ecNumber evidence="2">2.1.2.2</ecNumber>
    </recommendedName>
</protein>
<proteinExistence type="inferred from homology"/>
<dbReference type="PANTHER" id="PTHR43369">
    <property type="entry name" value="PHOSPHORIBOSYLGLYCINAMIDE FORMYLTRANSFERASE"/>
    <property type="match status" value="1"/>
</dbReference>
<reference evidence="6" key="1">
    <citation type="submission" date="2018-06" db="EMBL/GenBank/DDBJ databases">
        <authorList>
            <person name="Zhirakovskaya E."/>
        </authorList>
    </citation>
    <scope>NUCLEOTIDE SEQUENCE</scope>
</reference>
<dbReference type="GO" id="GO:0006189">
    <property type="term" value="P:'de novo' IMP biosynthetic process"/>
    <property type="evidence" value="ECO:0007669"/>
    <property type="project" value="InterPro"/>
</dbReference>
<dbReference type="EC" id="2.1.2.2" evidence="2"/>
<dbReference type="InterPro" id="IPR004607">
    <property type="entry name" value="GART"/>
</dbReference>
<sequence length="218" mass="23417">MAKTKIGILISGRGSNLKSLIDAVAAEDFPAEIALVISSKPKAPGLRHAAKAGIPQTTIDHRDFQTREDFDAALDAALHMKDVGYVCLAGFMRMLSDKFVDDWRGKLLNIHPSLLPAFRGLHVQERMLDSGVKIAGCTVHFVTPEMDAGPIIGQAATPVLPGDTIETLSARILELEHKLYPRCLRLIVEGKARISGAVVAYNTGITTSGNLINPPASD</sequence>
<dbReference type="HAMAP" id="MF_01930">
    <property type="entry name" value="PurN"/>
    <property type="match status" value="1"/>
</dbReference>
<evidence type="ECO:0000256" key="1">
    <source>
        <dbReference type="ARBA" id="ARBA00005054"/>
    </source>
</evidence>
<evidence type="ECO:0000259" key="5">
    <source>
        <dbReference type="Pfam" id="PF00551"/>
    </source>
</evidence>
<evidence type="ECO:0000313" key="6">
    <source>
        <dbReference type="EMBL" id="VAW03491.1"/>
    </source>
</evidence>
<dbReference type="Gene3D" id="3.40.50.170">
    <property type="entry name" value="Formyl transferase, N-terminal domain"/>
    <property type="match status" value="1"/>
</dbReference>
<dbReference type="AlphaFoldDB" id="A0A3B0SBC5"/>
<evidence type="ECO:0000256" key="2">
    <source>
        <dbReference type="ARBA" id="ARBA00012254"/>
    </source>
</evidence>
<name>A0A3B0SBC5_9ZZZZ</name>
<dbReference type="SUPFAM" id="SSF53328">
    <property type="entry name" value="Formyltransferase"/>
    <property type="match status" value="1"/>
</dbReference>
<dbReference type="InterPro" id="IPR036477">
    <property type="entry name" value="Formyl_transf_N_sf"/>
</dbReference>
<dbReference type="PANTHER" id="PTHR43369:SF2">
    <property type="entry name" value="PHOSPHORIBOSYLGLYCINAMIDE FORMYLTRANSFERASE"/>
    <property type="match status" value="1"/>
</dbReference>
<dbReference type="GO" id="GO:0005829">
    <property type="term" value="C:cytosol"/>
    <property type="evidence" value="ECO:0007669"/>
    <property type="project" value="TreeGrafter"/>
</dbReference>
<dbReference type="Pfam" id="PF00551">
    <property type="entry name" value="Formyl_trans_N"/>
    <property type="match status" value="1"/>
</dbReference>
<dbReference type="GO" id="GO:0004644">
    <property type="term" value="F:phosphoribosylglycinamide formyltransferase activity"/>
    <property type="evidence" value="ECO:0007669"/>
    <property type="project" value="UniProtKB-EC"/>
</dbReference>
<dbReference type="NCBIfam" id="TIGR00639">
    <property type="entry name" value="PurN"/>
    <property type="match status" value="1"/>
</dbReference>
<keyword evidence="4" id="KW-0658">Purine biosynthesis</keyword>
<dbReference type="InterPro" id="IPR002376">
    <property type="entry name" value="Formyl_transf_N"/>
</dbReference>
<comment type="pathway">
    <text evidence="1">Purine metabolism; IMP biosynthesis via de novo pathway; N(2)-formyl-N(1)-(5-phospho-D-ribosyl)glycinamide from N(1)-(5-phospho-D-ribosyl)glycinamide (10-formyl THF route): step 1/1.</text>
</comment>
<evidence type="ECO:0000256" key="4">
    <source>
        <dbReference type="ARBA" id="ARBA00022755"/>
    </source>
</evidence>
<dbReference type="CDD" id="cd08645">
    <property type="entry name" value="FMT_core_GART"/>
    <property type="match status" value="1"/>
</dbReference>
<gene>
    <name evidence="6" type="ORF">MNBD_ALPHA05-1790</name>
</gene>
<organism evidence="6">
    <name type="scientific">hydrothermal vent metagenome</name>
    <dbReference type="NCBI Taxonomy" id="652676"/>
    <lineage>
        <taxon>unclassified sequences</taxon>
        <taxon>metagenomes</taxon>
        <taxon>ecological metagenomes</taxon>
    </lineage>
</organism>
<evidence type="ECO:0000256" key="3">
    <source>
        <dbReference type="ARBA" id="ARBA00022679"/>
    </source>
</evidence>